<dbReference type="AlphaFoldDB" id="A0A9W8P7S4"/>
<sequence>MLEFRKKQAQEVFQEHLNILQFYNTEDVRKRIDQVKQDITELETSIIPALRKILASSKSSFSMGDSLESKFDELYIDLRQLAFELGISPESLVSPGIEGLAFTPGHNQGTTFNDDTVMDTFVDWDGGIPDCANTELNVYHPFTTLPRLPSCVPLSPFTFTQPDGALMDSSNYSAAANTNLRSLSEPNSHISIKNPTTTQENEFNKGSVIPEYIAHLYNKRKQVTKLREENEHARQVILELRNQVSSFESLSGARRKMLGRVKAQLEFVQSPDQARREWVDAARVITDRIIGCEITPILEKSEKEVRNQFVRKVEEKRPGMTITANQNLTDSGLSQSSGNDLPSGSGNRVQQQVWYQTWQPVARVRKG</sequence>
<feature type="region of interest" description="Disordered" evidence="1">
    <location>
        <begin position="320"/>
        <end position="349"/>
    </location>
</feature>
<reference evidence="2 3" key="1">
    <citation type="journal article" date="2023" name="Proc. Natl. Acad. Sci. U.S.A.">
        <title>A global phylogenomic analysis of the shiitake genus Lentinula.</title>
        <authorList>
            <person name="Sierra-Patev S."/>
            <person name="Min B."/>
            <person name="Naranjo-Ortiz M."/>
            <person name="Looney B."/>
            <person name="Konkel Z."/>
            <person name="Slot J.C."/>
            <person name="Sakamoto Y."/>
            <person name="Steenwyk J.L."/>
            <person name="Rokas A."/>
            <person name="Carro J."/>
            <person name="Camarero S."/>
            <person name="Ferreira P."/>
            <person name="Molpeceres G."/>
            <person name="Ruiz-Duenas F.J."/>
            <person name="Serrano A."/>
            <person name="Henrissat B."/>
            <person name="Drula E."/>
            <person name="Hughes K.W."/>
            <person name="Mata J.L."/>
            <person name="Ishikawa N.K."/>
            <person name="Vargas-Isla R."/>
            <person name="Ushijima S."/>
            <person name="Smith C.A."/>
            <person name="Donoghue J."/>
            <person name="Ahrendt S."/>
            <person name="Andreopoulos W."/>
            <person name="He G."/>
            <person name="LaButti K."/>
            <person name="Lipzen A."/>
            <person name="Ng V."/>
            <person name="Riley R."/>
            <person name="Sandor L."/>
            <person name="Barry K."/>
            <person name="Martinez A.T."/>
            <person name="Xiao Y."/>
            <person name="Gibbons J.G."/>
            <person name="Terashima K."/>
            <person name="Grigoriev I.V."/>
            <person name="Hibbett D."/>
        </authorList>
    </citation>
    <scope>NUCLEOTIDE SEQUENCE [LARGE SCALE GENOMIC DNA]</scope>
    <source>
        <strain evidence="2 3">TFB7810</strain>
    </source>
</reference>
<evidence type="ECO:0000256" key="1">
    <source>
        <dbReference type="SAM" id="MobiDB-lite"/>
    </source>
</evidence>
<evidence type="ECO:0000313" key="2">
    <source>
        <dbReference type="EMBL" id="KAJ3748580.1"/>
    </source>
</evidence>
<name>A0A9W8P7S4_9AGAR</name>
<keyword evidence="3" id="KW-1185">Reference proteome</keyword>
<organism evidence="2 3">
    <name type="scientific">Lentinula detonsa</name>
    <dbReference type="NCBI Taxonomy" id="2804962"/>
    <lineage>
        <taxon>Eukaryota</taxon>
        <taxon>Fungi</taxon>
        <taxon>Dikarya</taxon>
        <taxon>Basidiomycota</taxon>
        <taxon>Agaricomycotina</taxon>
        <taxon>Agaricomycetes</taxon>
        <taxon>Agaricomycetidae</taxon>
        <taxon>Agaricales</taxon>
        <taxon>Marasmiineae</taxon>
        <taxon>Omphalotaceae</taxon>
        <taxon>Lentinula</taxon>
    </lineage>
</organism>
<dbReference type="EMBL" id="JANVFU010000002">
    <property type="protein sequence ID" value="KAJ3748580.1"/>
    <property type="molecule type" value="Genomic_DNA"/>
</dbReference>
<evidence type="ECO:0000313" key="3">
    <source>
        <dbReference type="Proteomes" id="UP001142393"/>
    </source>
</evidence>
<gene>
    <name evidence="2" type="ORF">DFH05DRAFT_1520176</name>
</gene>
<dbReference type="Proteomes" id="UP001142393">
    <property type="component" value="Unassembled WGS sequence"/>
</dbReference>
<feature type="compositionally biased region" description="Polar residues" evidence="1">
    <location>
        <begin position="322"/>
        <end position="349"/>
    </location>
</feature>
<accession>A0A9W8P7S4</accession>
<comment type="caution">
    <text evidence="2">The sequence shown here is derived from an EMBL/GenBank/DDBJ whole genome shotgun (WGS) entry which is preliminary data.</text>
</comment>
<proteinExistence type="predicted"/>
<protein>
    <submittedName>
        <fullName evidence="2">Uncharacterized protein</fullName>
    </submittedName>
</protein>